<dbReference type="GO" id="GO:0005506">
    <property type="term" value="F:iron ion binding"/>
    <property type="evidence" value="ECO:0007669"/>
    <property type="project" value="InterPro"/>
</dbReference>
<dbReference type="CDD" id="cd11036">
    <property type="entry name" value="AknT-like"/>
    <property type="match status" value="1"/>
</dbReference>
<keyword evidence="3" id="KW-0479">Metal-binding</keyword>
<organism evidence="4 5">
    <name type="scientific">Photorhabdus luminescens subsp. sonorensis</name>
    <dbReference type="NCBI Taxonomy" id="1173677"/>
    <lineage>
        <taxon>Bacteria</taxon>
        <taxon>Pseudomonadati</taxon>
        <taxon>Pseudomonadota</taxon>
        <taxon>Gammaproteobacteria</taxon>
        <taxon>Enterobacterales</taxon>
        <taxon>Morganellaceae</taxon>
        <taxon>Photorhabdus</taxon>
    </lineage>
</organism>
<dbReference type="RefSeq" id="WP_139656129.1">
    <property type="nucleotide sequence ID" value="NZ_CAWOQH010000149.1"/>
</dbReference>
<dbReference type="Pfam" id="PF00067">
    <property type="entry name" value="p450"/>
    <property type="match status" value="1"/>
</dbReference>
<protein>
    <submittedName>
        <fullName evidence="4">Cytochrome P450</fullName>
    </submittedName>
</protein>
<dbReference type="InterPro" id="IPR001128">
    <property type="entry name" value="Cyt_P450"/>
</dbReference>
<dbReference type="AlphaFoldDB" id="A0A5C4RFX8"/>
<dbReference type="PANTHER" id="PTHR46696">
    <property type="entry name" value="P450, PUTATIVE (EUROFUNG)-RELATED"/>
    <property type="match status" value="1"/>
</dbReference>
<dbReference type="InterPro" id="IPR036396">
    <property type="entry name" value="Cyt_P450_sf"/>
</dbReference>
<dbReference type="InterPro" id="IPR017972">
    <property type="entry name" value="Cyt_P450_CS"/>
</dbReference>
<keyword evidence="3" id="KW-0408">Iron</keyword>
<dbReference type="GO" id="GO:0016705">
    <property type="term" value="F:oxidoreductase activity, acting on paired donors, with incorporation or reduction of molecular oxygen"/>
    <property type="evidence" value="ECO:0007669"/>
    <property type="project" value="InterPro"/>
</dbReference>
<accession>A0A5C4RFX8</accession>
<evidence type="ECO:0000313" key="4">
    <source>
        <dbReference type="EMBL" id="TNH42952.1"/>
    </source>
</evidence>
<evidence type="ECO:0000256" key="2">
    <source>
        <dbReference type="ARBA" id="ARBA00010617"/>
    </source>
</evidence>
<keyword evidence="3" id="KW-0349">Heme</keyword>
<dbReference type="Proteomes" id="UP000307592">
    <property type="component" value="Unassembled WGS sequence"/>
</dbReference>
<dbReference type="PANTHER" id="PTHR46696:SF1">
    <property type="entry name" value="CYTOCHROME P450 YJIB-RELATED"/>
    <property type="match status" value="1"/>
</dbReference>
<evidence type="ECO:0000256" key="3">
    <source>
        <dbReference type="RuleBase" id="RU000461"/>
    </source>
</evidence>
<dbReference type="EMBL" id="SBIJ01000024">
    <property type="protein sequence ID" value="TNH42952.1"/>
    <property type="molecule type" value="Genomic_DNA"/>
</dbReference>
<dbReference type="SUPFAM" id="SSF48264">
    <property type="entry name" value="Cytochrome P450"/>
    <property type="match status" value="1"/>
</dbReference>
<evidence type="ECO:0000256" key="1">
    <source>
        <dbReference type="ARBA" id="ARBA00001971"/>
    </source>
</evidence>
<dbReference type="PROSITE" id="PS00086">
    <property type="entry name" value="CYTOCHROME_P450"/>
    <property type="match status" value="1"/>
</dbReference>
<name>A0A5C4RFX8_PHOLU</name>
<keyword evidence="3" id="KW-0560">Oxidoreductase</keyword>
<dbReference type="Gene3D" id="1.10.630.10">
    <property type="entry name" value="Cytochrome P450"/>
    <property type="match status" value="1"/>
</dbReference>
<comment type="similarity">
    <text evidence="2 3">Belongs to the cytochrome P450 family.</text>
</comment>
<dbReference type="GO" id="GO:0004497">
    <property type="term" value="F:monooxygenase activity"/>
    <property type="evidence" value="ECO:0007669"/>
    <property type="project" value="UniProtKB-KW"/>
</dbReference>
<sequence>MKEMQMNPLSAIQHPYPYPYYAELTRERPFYFDIKLNLWVASDAVSVSAILNAPQMQVRPVAQPVPDGLIGTPAGEVFGQLVRMQDGEYHRQLKSTIIQALSSVDSQYVRALATDITSIQLRQKTDINKLMFLVPASVIATLCGFVPDIVPEILSLIAEFVLCIPSTAGVEQQQRASQAARQLLTFFAKEIEQAKQGTLFSELLQAASDNGWTQHAALISNAIGFLSQTYDATAGLIGNTLLAYRHYSDAFAADVLPSFIKEVSRFDAPIQNTRRFAASSFSHNGQQVEQGQTILLLLAAANRDPASTVHPHEFILGRMQEQSFTFSDGKHRCPGAKIAQDITCGVVDALLKYQPNWANKPYRVRYLPSGNARIPEFIF</sequence>
<dbReference type="GO" id="GO:0020037">
    <property type="term" value="F:heme binding"/>
    <property type="evidence" value="ECO:0007669"/>
    <property type="project" value="InterPro"/>
</dbReference>
<proteinExistence type="inferred from homology"/>
<evidence type="ECO:0000313" key="5">
    <source>
        <dbReference type="Proteomes" id="UP000307592"/>
    </source>
</evidence>
<keyword evidence="3" id="KW-0503">Monooxygenase</keyword>
<gene>
    <name evidence="4" type="ORF">EP164_13915</name>
</gene>
<reference evidence="4 5" key="1">
    <citation type="submission" date="2019-01" db="EMBL/GenBank/DDBJ databases">
        <title>Draft genome assembly of Photorhabdus luminescens subsp. sonorensis Caborca.</title>
        <authorList>
            <person name="Duong D.A."/>
            <person name="Espinosa-Artiles P."/>
            <person name="Orozco R.A."/>
            <person name="Molnar I."/>
            <person name="Stock P."/>
        </authorList>
    </citation>
    <scope>NUCLEOTIDE SEQUENCE [LARGE SCALE GENOMIC DNA]</scope>
    <source>
        <strain evidence="4 5">Caborca</strain>
    </source>
</reference>
<comment type="caution">
    <text evidence="4">The sequence shown here is derived from an EMBL/GenBank/DDBJ whole genome shotgun (WGS) entry which is preliminary data.</text>
</comment>
<comment type="cofactor">
    <cofactor evidence="1">
        <name>heme</name>
        <dbReference type="ChEBI" id="CHEBI:30413"/>
    </cofactor>
</comment>